<dbReference type="Proteomes" id="UP000807469">
    <property type="component" value="Unassembled WGS sequence"/>
</dbReference>
<feature type="chain" id="PRO_5040508687" evidence="2">
    <location>
        <begin position="16"/>
        <end position="443"/>
    </location>
</feature>
<keyword evidence="4" id="KW-1185">Reference proteome</keyword>
<reference evidence="3" key="1">
    <citation type="submission" date="2020-11" db="EMBL/GenBank/DDBJ databases">
        <authorList>
            <consortium name="DOE Joint Genome Institute"/>
            <person name="Ahrendt S."/>
            <person name="Riley R."/>
            <person name="Andreopoulos W."/>
            <person name="Labutti K."/>
            <person name="Pangilinan J."/>
            <person name="Ruiz-Duenas F.J."/>
            <person name="Barrasa J.M."/>
            <person name="Sanchez-Garcia M."/>
            <person name="Camarero S."/>
            <person name="Miyauchi S."/>
            <person name="Serrano A."/>
            <person name="Linde D."/>
            <person name="Babiker R."/>
            <person name="Drula E."/>
            <person name="Ayuso-Fernandez I."/>
            <person name="Pacheco R."/>
            <person name="Padilla G."/>
            <person name="Ferreira P."/>
            <person name="Barriuso J."/>
            <person name="Kellner H."/>
            <person name="Castanera R."/>
            <person name="Alfaro M."/>
            <person name="Ramirez L."/>
            <person name="Pisabarro A.G."/>
            <person name="Kuo A."/>
            <person name="Tritt A."/>
            <person name="Lipzen A."/>
            <person name="He G."/>
            <person name="Yan M."/>
            <person name="Ng V."/>
            <person name="Cullen D."/>
            <person name="Martin F."/>
            <person name="Rosso M.-N."/>
            <person name="Henrissat B."/>
            <person name="Hibbett D."/>
            <person name="Martinez A.T."/>
            <person name="Grigoriev I.V."/>
        </authorList>
    </citation>
    <scope>NUCLEOTIDE SEQUENCE</scope>
    <source>
        <strain evidence="3">CIRM-BRFM 674</strain>
    </source>
</reference>
<sequence>MFSILFLEIFLYSLSRNNQSQWRSLLTPLFFLHSADTLYLCYCIDKAAGERHREEVFIAFEYDGSANASEPGFGLGAGLPGSVVLPMHRQSGSGGRVAGSVMQHSRRGGPETIVPRSPLGGSLVGGVAGAAGGRKGKGRRKETIFDALEEDEDTDTGGRTMKGRGGRHAHSQHHQQQKHQTKQGYHPQQSAALKTPLASYLDSENESIDEHRDERTPTGSQPIGGIARGRPSPSHVPKDDEEDDDEMNPFRRSTIDDEEMGQQPQQQRERAWLGQDGHRRSSSGAGAVAATAAYPFATTSSGTSPLSTSPPGAGVGKVGFGFVAPHGHRRSPSGASVLPGLVGATGAGLINVGASAGQPRPGERMLSSTQELNMKSQFLMNMRAFGTESQASAASSGVGSEGERGEASVMESRMSAGQVHGQGGGEKEEGEESMLGPGSGFFN</sequence>
<proteinExistence type="predicted"/>
<feature type="region of interest" description="Disordered" evidence="1">
    <location>
        <begin position="390"/>
        <end position="443"/>
    </location>
</feature>
<accession>A0A9P5YXK5</accession>
<name>A0A9P5YXK5_9AGAR</name>
<comment type="caution">
    <text evidence="3">The sequence shown here is derived from an EMBL/GenBank/DDBJ whole genome shotgun (WGS) entry which is preliminary data.</text>
</comment>
<feature type="signal peptide" evidence="2">
    <location>
        <begin position="1"/>
        <end position="15"/>
    </location>
</feature>
<evidence type="ECO:0000256" key="1">
    <source>
        <dbReference type="SAM" id="MobiDB-lite"/>
    </source>
</evidence>
<evidence type="ECO:0000313" key="4">
    <source>
        <dbReference type="Proteomes" id="UP000807469"/>
    </source>
</evidence>
<evidence type="ECO:0000256" key="2">
    <source>
        <dbReference type="SAM" id="SignalP"/>
    </source>
</evidence>
<feature type="compositionally biased region" description="Basic residues" evidence="1">
    <location>
        <begin position="161"/>
        <end position="181"/>
    </location>
</feature>
<dbReference type="OrthoDB" id="420519at2759"/>
<dbReference type="AlphaFoldDB" id="A0A9P5YXK5"/>
<dbReference type="EMBL" id="MU155291">
    <property type="protein sequence ID" value="KAF9476520.1"/>
    <property type="molecule type" value="Genomic_DNA"/>
</dbReference>
<organism evidence="3 4">
    <name type="scientific">Pholiota conissans</name>
    <dbReference type="NCBI Taxonomy" id="109636"/>
    <lineage>
        <taxon>Eukaryota</taxon>
        <taxon>Fungi</taxon>
        <taxon>Dikarya</taxon>
        <taxon>Basidiomycota</taxon>
        <taxon>Agaricomycotina</taxon>
        <taxon>Agaricomycetes</taxon>
        <taxon>Agaricomycetidae</taxon>
        <taxon>Agaricales</taxon>
        <taxon>Agaricineae</taxon>
        <taxon>Strophariaceae</taxon>
        <taxon>Pholiota</taxon>
    </lineage>
</organism>
<gene>
    <name evidence="3" type="ORF">BDN70DRAFT_166613</name>
</gene>
<keyword evidence="2" id="KW-0732">Signal</keyword>
<feature type="compositionally biased region" description="Gly residues" evidence="1">
    <location>
        <begin position="122"/>
        <end position="133"/>
    </location>
</feature>
<protein>
    <submittedName>
        <fullName evidence="3">Uncharacterized protein</fullName>
    </submittedName>
</protein>
<feature type="region of interest" description="Disordered" evidence="1">
    <location>
        <begin position="93"/>
        <end position="286"/>
    </location>
</feature>
<evidence type="ECO:0000313" key="3">
    <source>
        <dbReference type="EMBL" id="KAF9476520.1"/>
    </source>
</evidence>
<feature type="compositionally biased region" description="Basic and acidic residues" evidence="1">
    <location>
        <begin position="267"/>
        <end position="279"/>
    </location>
</feature>